<dbReference type="GO" id="GO:0005923">
    <property type="term" value="C:bicellular tight junction"/>
    <property type="evidence" value="ECO:0007669"/>
    <property type="project" value="UniProtKB-SubCell"/>
</dbReference>
<dbReference type="Gene3D" id="1.20.140.150">
    <property type="match status" value="1"/>
</dbReference>
<evidence type="ECO:0000256" key="7">
    <source>
        <dbReference type="ARBA" id="ARBA00023136"/>
    </source>
</evidence>
<comment type="similarity">
    <text evidence="1 8">Belongs to the claudin family.</text>
</comment>
<dbReference type="GO" id="GO:0005198">
    <property type="term" value="F:structural molecule activity"/>
    <property type="evidence" value="ECO:0007669"/>
    <property type="project" value="InterPro"/>
</dbReference>
<dbReference type="InterPro" id="IPR004031">
    <property type="entry name" value="PMP22/EMP/MP20/Claudin"/>
</dbReference>
<keyword evidence="6 8" id="KW-1133">Transmembrane helix</keyword>
<feature type="transmembrane region" description="Helical" evidence="8">
    <location>
        <begin position="83"/>
        <end position="103"/>
    </location>
</feature>
<evidence type="ECO:0000256" key="1">
    <source>
        <dbReference type="ARBA" id="ARBA00008295"/>
    </source>
</evidence>
<reference evidence="11" key="2">
    <citation type="journal article" date="2017" name="Sci. Adv.">
        <title>A tail of two voltages: Proteomic comparison of the three electric organs of the electric eel.</title>
        <authorList>
            <person name="Traeger L.L."/>
            <person name="Sabat G."/>
            <person name="Barrett-Wilt G.A."/>
            <person name="Wells G.B."/>
            <person name="Sussman M.R."/>
        </authorList>
    </citation>
    <scope>NUCLEOTIDE SEQUENCE [LARGE SCALE GENOMIC DNA]</scope>
</reference>
<feature type="signal peptide" evidence="9">
    <location>
        <begin position="1"/>
        <end position="27"/>
    </location>
</feature>
<dbReference type="GeneTree" id="ENSGT00940000166956"/>
<dbReference type="STRING" id="8005.ENSEEEP00000046495"/>
<comment type="caution">
    <text evidence="8">Lacks conserved residue(s) required for the propagation of feature annotation.</text>
</comment>
<evidence type="ECO:0000256" key="2">
    <source>
        <dbReference type="ARBA" id="ARBA00022427"/>
    </source>
</evidence>
<keyword evidence="9" id="KW-0732">Signal</keyword>
<dbReference type="Pfam" id="PF00822">
    <property type="entry name" value="PMP22_Claudin"/>
    <property type="match status" value="1"/>
</dbReference>
<evidence type="ECO:0000256" key="5">
    <source>
        <dbReference type="ARBA" id="ARBA00022949"/>
    </source>
</evidence>
<dbReference type="OMA" id="DSHLQAC"/>
<organism evidence="10 11">
    <name type="scientific">Electrophorus electricus</name>
    <name type="common">Electric eel</name>
    <name type="synonym">Gymnotus electricus</name>
    <dbReference type="NCBI Taxonomy" id="8005"/>
    <lineage>
        <taxon>Eukaryota</taxon>
        <taxon>Metazoa</taxon>
        <taxon>Chordata</taxon>
        <taxon>Craniata</taxon>
        <taxon>Vertebrata</taxon>
        <taxon>Euteleostomi</taxon>
        <taxon>Actinopterygii</taxon>
        <taxon>Neopterygii</taxon>
        <taxon>Teleostei</taxon>
        <taxon>Ostariophysi</taxon>
        <taxon>Gymnotiformes</taxon>
        <taxon>Gymnotoidei</taxon>
        <taxon>Gymnotidae</taxon>
        <taxon>Electrophorus</taxon>
    </lineage>
</organism>
<keyword evidence="2 8" id="KW-0796">Tight junction</keyword>
<dbReference type="AlphaFoldDB" id="A0A4W4H8Z4"/>
<proteinExistence type="inferred from homology"/>
<feature type="transmembrane region" description="Helical" evidence="8">
    <location>
        <begin position="163"/>
        <end position="186"/>
    </location>
</feature>
<dbReference type="InterPro" id="IPR017974">
    <property type="entry name" value="Claudin_CS"/>
</dbReference>
<evidence type="ECO:0000256" key="4">
    <source>
        <dbReference type="ARBA" id="ARBA00022692"/>
    </source>
</evidence>
<evidence type="ECO:0000256" key="3">
    <source>
        <dbReference type="ARBA" id="ARBA00022475"/>
    </source>
</evidence>
<comment type="subcellular location">
    <subcellularLocation>
        <location evidence="8">Cell junction</location>
        <location evidence="8">Tight junction</location>
    </subcellularLocation>
    <subcellularLocation>
        <location evidence="8">Cell membrane</location>
        <topology evidence="8">Multi-pass membrane protein</topology>
    </subcellularLocation>
</comment>
<evidence type="ECO:0000256" key="6">
    <source>
        <dbReference type="ARBA" id="ARBA00022989"/>
    </source>
</evidence>
<keyword evidence="3 8" id="KW-1003">Cell membrane</keyword>
<dbReference type="PROSITE" id="PS01346">
    <property type="entry name" value="CLAUDIN"/>
    <property type="match status" value="1"/>
</dbReference>
<evidence type="ECO:0000313" key="10">
    <source>
        <dbReference type="Ensembl" id="ENSEEEP00000046495.2"/>
    </source>
</evidence>
<evidence type="ECO:0000256" key="8">
    <source>
        <dbReference type="RuleBase" id="RU060637"/>
    </source>
</evidence>
<dbReference type="PRINTS" id="PR01077">
    <property type="entry name" value="CLAUDIN"/>
</dbReference>
<comment type="function">
    <text evidence="8">Claudins function as major constituents of the tight junction complexes that regulate the permeability of epithelia.</text>
</comment>
<name>A0A4W4H8Z4_ELEEL</name>
<feature type="chain" id="PRO_5044221648" description="Claudin" evidence="9">
    <location>
        <begin position="28"/>
        <end position="205"/>
    </location>
</feature>
<dbReference type="InterPro" id="IPR006187">
    <property type="entry name" value="Claudin"/>
</dbReference>
<protein>
    <recommendedName>
        <fullName evidence="8">Claudin</fullName>
    </recommendedName>
</protein>
<reference evidence="10" key="3">
    <citation type="submission" date="2020-05" db="EMBL/GenBank/DDBJ databases">
        <title>Electrophorus electricus (electric eel) genome, fEleEle1, primary haplotype.</title>
        <authorList>
            <person name="Myers G."/>
            <person name="Meyer A."/>
            <person name="Fedrigo O."/>
            <person name="Formenti G."/>
            <person name="Rhie A."/>
            <person name="Tracey A."/>
            <person name="Sims Y."/>
            <person name="Jarvis E.D."/>
        </authorList>
    </citation>
    <scope>NUCLEOTIDE SEQUENCE [LARGE SCALE GENOMIC DNA]</scope>
</reference>
<dbReference type="GO" id="GO:0005886">
    <property type="term" value="C:plasma membrane"/>
    <property type="evidence" value="ECO:0007669"/>
    <property type="project" value="UniProtKB-SubCell"/>
</dbReference>
<evidence type="ECO:0000256" key="9">
    <source>
        <dbReference type="SAM" id="SignalP"/>
    </source>
</evidence>
<gene>
    <name evidence="10" type="primary">CLDN1</name>
</gene>
<reference evidence="11" key="1">
    <citation type="journal article" date="2014" name="Science">
        <title>Nonhuman genetics. Genomic basis for the convergent evolution of electric organs.</title>
        <authorList>
            <person name="Gallant J.R."/>
            <person name="Traeger L.L."/>
            <person name="Volkening J.D."/>
            <person name="Moffett H."/>
            <person name="Chen P.H."/>
            <person name="Novina C.D."/>
            <person name="Phillips G.N.Jr."/>
            <person name="Anand R."/>
            <person name="Wells G.B."/>
            <person name="Pinch M."/>
            <person name="Guth R."/>
            <person name="Unguez G.A."/>
            <person name="Albert J.S."/>
            <person name="Zakon H.H."/>
            <person name="Samanta M.P."/>
            <person name="Sussman M.R."/>
        </authorList>
    </citation>
    <scope>NUCLEOTIDE SEQUENCE [LARGE SCALE GENOMIC DNA]</scope>
</reference>
<keyword evidence="5 8" id="KW-0965">Cell junction</keyword>
<dbReference type="Proteomes" id="UP000314983">
    <property type="component" value="Chromosome 15"/>
</dbReference>
<keyword evidence="7 8" id="KW-0472">Membrane</keyword>
<sequence length="205" mass="21890">MAEVMVEVTGLFLAIVGWCLESSCTNSAVWRVHSKADAVVTSSSQYEGLWITCASNSLGAIQCQRYKTVLGLPGNTHVLTSRALMIIALLLGLASILLSVLGLKCTKMGSMTEQAKGKLTFTAGLLFILSGVCVLTAVTWYAARIVQEFNDPFYIGTKFELGAGLYLGWAAAALVILGGGMLCGSFRRASTPRNKSNQDFKTGTF</sequence>
<keyword evidence="4 8" id="KW-0812">Transmembrane</keyword>
<accession>A0A4W4H8Z4</accession>
<keyword evidence="11" id="KW-1185">Reference proteome</keyword>
<dbReference type="PANTHER" id="PTHR12002">
    <property type="entry name" value="CLAUDIN"/>
    <property type="match status" value="1"/>
</dbReference>
<evidence type="ECO:0000313" key="11">
    <source>
        <dbReference type="Proteomes" id="UP000314983"/>
    </source>
</evidence>
<reference evidence="10" key="4">
    <citation type="submission" date="2025-08" db="UniProtKB">
        <authorList>
            <consortium name="Ensembl"/>
        </authorList>
    </citation>
    <scope>IDENTIFICATION</scope>
</reference>
<feature type="transmembrane region" description="Helical" evidence="8">
    <location>
        <begin position="124"/>
        <end position="143"/>
    </location>
</feature>
<dbReference type="Ensembl" id="ENSEEET00000047005.2">
    <property type="protein sequence ID" value="ENSEEEP00000046495.2"/>
    <property type="gene ID" value="ENSEEEG00000021887.2"/>
</dbReference>
<reference evidence="10" key="5">
    <citation type="submission" date="2025-09" db="UniProtKB">
        <authorList>
            <consortium name="Ensembl"/>
        </authorList>
    </citation>
    <scope>IDENTIFICATION</scope>
</reference>